<evidence type="ECO:0000313" key="1">
    <source>
        <dbReference type="EMBL" id="ULU08643.1"/>
    </source>
</evidence>
<evidence type="ECO:0000313" key="2">
    <source>
        <dbReference type="Proteomes" id="UP000827892"/>
    </source>
</evidence>
<reference evidence="1 2" key="1">
    <citation type="submission" date="2022-05" db="EMBL/GenBank/DDBJ databases">
        <title>Chromosome-level reference genomes for two strains of Caenorhabditis briggsae: an improved platform for comparative genomics.</title>
        <authorList>
            <person name="Stevens L."/>
            <person name="Andersen E.C."/>
        </authorList>
    </citation>
    <scope>NUCLEOTIDE SEQUENCE [LARGE SCALE GENOMIC DNA]</scope>
    <source>
        <strain evidence="1">QX1410_ONT</strain>
        <tissue evidence="1">Whole-organism</tissue>
    </source>
</reference>
<dbReference type="AlphaFoldDB" id="A0AAE9DRJ6"/>
<protein>
    <submittedName>
        <fullName evidence="1">Uncharacterized protein</fullName>
    </submittedName>
</protein>
<name>A0AAE9DRJ6_CAEBR</name>
<gene>
    <name evidence="1" type="ORF">L3Y34_019681</name>
</gene>
<dbReference type="Proteomes" id="UP000827892">
    <property type="component" value="Chromosome II"/>
</dbReference>
<proteinExistence type="predicted"/>
<organism evidence="1 2">
    <name type="scientific">Caenorhabditis briggsae</name>
    <dbReference type="NCBI Taxonomy" id="6238"/>
    <lineage>
        <taxon>Eukaryota</taxon>
        <taxon>Metazoa</taxon>
        <taxon>Ecdysozoa</taxon>
        <taxon>Nematoda</taxon>
        <taxon>Chromadorea</taxon>
        <taxon>Rhabditida</taxon>
        <taxon>Rhabditina</taxon>
        <taxon>Rhabditomorpha</taxon>
        <taxon>Rhabditoidea</taxon>
        <taxon>Rhabditidae</taxon>
        <taxon>Peloderinae</taxon>
        <taxon>Caenorhabditis</taxon>
    </lineage>
</organism>
<dbReference type="EMBL" id="CP090892">
    <property type="protein sequence ID" value="ULU08643.1"/>
    <property type="molecule type" value="Genomic_DNA"/>
</dbReference>
<sequence>MQMEIAEIPNIPAQGFLNNFLQGNGEDGEEINEQAVAQARDAMLRQARQQVEQAVQNGVLQRQEAPNRRPRIDPYSHIFEKARNIFRQREYTEICGICNQDIVRTEFLDHLEPCAQQNGKDVKETHIPKYRFLSTNYMLDQKMFAIRDELEIEFLEVLWDKETVHKMHCVLCKTYNEHLNGDCVPNLQKQAFLQKMDQMLNLHMCYYETHLELKKEREIEQIRQAHENEFEKMQKEVDQRFPSDNVIAEQNRQAEYRDFRERVAEPNAKELQEYMAHANEEYRRQYEFKKRQVEAVARREAELMKEYLLSNVCRKDLNKVIEYRKILRDQGWEAAEEFDKSTFPTPQNVPDARNEETRKWLGAIGRRQD</sequence>
<accession>A0AAE9DRJ6</accession>